<dbReference type="AlphaFoldDB" id="A0A7S3P469"/>
<feature type="region of interest" description="Disordered" evidence="1">
    <location>
        <begin position="153"/>
        <end position="186"/>
    </location>
</feature>
<feature type="region of interest" description="Disordered" evidence="1">
    <location>
        <begin position="210"/>
        <end position="262"/>
    </location>
</feature>
<evidence type="ECO:0000313" key="2">
    <source>
        <dbReference type="EMBL" id="CAE0411782.1"/>
    </source>
</evidence>
<dbReference type="EMBL" id="HBIM01010926">
    <property type="protein sequence ID" value="CAE0411782.1"/>
    <property type="molecule type" value="Transcribed_RNA"/>
</dbReference>
<organism evidence="2">
    <name type="scientific">Amphora coffeiformis</name>
    <dbReference type="NCBI Taxonomy" id="265554"/>
    <lineage>
        <taxon>Eukaryota</taxon>
        <taxon>Sar</taxon>
        <taxon>Stramenopiles</taxon>
        <taxon>Ochrophyta</taxon>
        <taxon>Bacillariophyta</taxon>
        <taxon>Bacillariophyceae</taxon>
        <taxon>Bacillariophycidae</taxon>
        <taxon>Thalassiophysales</taxon>
        <taxon>Catenulaceae</taxon>
        <taxon>Amphora</taxon>
    </lineage>
</organism>
<proteinExistence type="predicted"/>
<feature type="region of interest" description="Disordered" evidence="1">
    <location>
        <begin position="1"/>
        <end position="125"/>
    </location>
</feature>
<sequence length="302" mass="32136">MLASAVVDAFTPQSTTRNYNTHRRLTPNGGDEDEPTVEQPLWRSPLRGMGGDYSNMEGVDVEKPIPVGYAPPPKVTRRSIQDVGFGPAPSWGPQTTSGQQKKASSTTQPTEPESSSSSFKLKGLGGDYANMEGVSVATPLPVGYEYSVVANEEEDQSAAVEEPVQEEYMPPSPLRGYGGDADNVASASPAEKEIFIYRASQTEDDVAVGETYEPPTAPLQGVGGDVGNVQSAPPVEKPTSPVQQQESESSRTNKPLPVLKGLGGDYANMEGVYVDRPMPVGYAPPPKQTRRSIQDVGFGAGF</sequence>
<reference evidence="2" key="1">
    <citation type="submission" date="2021-01" db="EMBL/GenBank/DDBJ databases">
        <authorList>
            <person name="Corre E."/>
            <person name="Pelletier E."/>
            <person name="Niang G."/>
            <person name="Scheremetjew M."/>
            <person name="Finn R."/>
            <person name="Kale V."/>
            <person name="Holt S."/>
            <person name="Cochrane G."/>
            <person name="Meng A."/>
            <person name="Brown T."/>
            <person name="Cohen L."/>
        </authorList>
    </citation>
    <scope>NUCLEOTIDE SEQUENCE</scope>
    <source>
        <strain evidence="2">CCMP127</strain>
    </source>
</reference>
<feature type="region of interest" description="Disordered" evidence="1">
    <location>
        <begin position="276"/>
        <end position="302"/>
    </location>
</feature>
<feature type="compositionally biased region" description="Polar residues" evidence="1">
    <location>
        <begin position="92"/>
        <end position="103"/>
    </location>
</feature>
<accession>A0A7S3P469</accession>
<feature type="compositionally biased region" description="Low complexity" evidence="1">
    <location>
        <begin position="104"/>
        <end position="118"/>
    </location>
</feature>
<feature type="compositionally biased region" description="Polar residues" evidence="1">
    <location>
        <begin position="240"/>
        <end position="253"/>
    </location>
</feature>
<evidence type="ECO:0000256" key="1">
    <source>
        <dbReference type="SAM" id="MobiDB-lite"/>
    </source>
</evidence>
<gene>
    <name evidence="2" type="ORF">ACOF00016_LOCUS9068</name>
</gene>
<name>A0A7S3P469_9STRA</name>
<protein>
    <submittedName>
        <fullName evidence="2">Uncharacterized protein</fullName>
    </submittedName>
</protein>